<evidence type="ECO:0000256" key="2">
    <source>
        <dbReference type="SAM" id="Phobius"/>
    </source>
</evidence>
<protein>
    <recommendedName>
        <fullName evidence="5">DUF2628 domain-containing protein</fullName>
    </recommendedName>
</protein>
<keyword evidence="4" id="KW-1185">Reference proteome</keyword>
<evidence type="ECO:0000313" key="4">
    <source>
        <dbReference type="Proteomes" id="UP000006735"/>
    </source>
</evidence>
<dbReference type="EMBL" id="AE013598">
    <property type="protein sequence ID" value="AAW73805.1"/>
    <property type="molecule type" value="Genomic_DNA"/>
</dbReference>
<dbReference type="Proteomes" id="UP000006735">
    <property type="component" value="Chromosome"/>
</dbReference>
<dbReference type="HOGENOM" id="CLU_135695_0_0_6"/>
<proteinExistence type="predicted"/>
<evidence type="ECO:0000313" key="3">
    <source>
        <dbReference type="EMBL" id="AAW73805.1"/>
    </source>
</evidence>
<evidence type="ECO:0000256" key="1">
    <source>
        <dbReference type="SAM" id="MobiDB-lite"/>
    </source>
</evidence>
<sequence>MRYCRSANDDQITANSRRMFMVEPADPKPDPCGRITPPSAAPAPAPAPWPAHSPVDPAANRFRGAARYLIWRRGAEWTAVAEGPQWSAALAPRLWALRERHWWLLALSAPMVAVAGAVALAGAQAWSPVAWAALLVVEVVLRVCVARRAGQWRTAALQRTGWQPVTRLRAISRADAVTTAQIRAGRPQR</sequence>
<dbReference type="KEGG" id="xoo:XOO0551"/>
<feature type="region of interest" description="Disordered" evidence="1">
    <location>
        <begin position="25"/>
        <end position="52"/>
    </location>
</feature>
<organism evidence="3 4">
    <name type="scientific">Xanthomonas oryzae pv. oryzae (strain KACC10331 / KXO85)</name>
    <dbReference type="NCBI Taxonomy" id="291331"/>
    <lineage>
        <taxon>Bacteria</taxon>
        <taxon>Pseudomonadati</taxon>
        <taxon>Pseudomonadota</taxon>
        <taxon>Gammaproteobacteria</taxon>
        <taxon>Lysobacterales</taxon>
        <taxon>Lysobacteraceae</taxon>
        <taxon>Xanthomonas</taxon>
    </lineage>
</organism>
<accession>Q5H5G5</accession>
<keyword evidence="2" id="KW-0472">Membrane</keyword>
<keyword evidence="2" id="KW-0812">Transmembrane</keyword>
<gene>
    <name evidence="3" type="ordered locus">XOO0551</name>
</gene>
<feature type="compositionally biased region" description="Pro residues" evidence="1">
    <location>
        <begin position="39"/>
        <end position="51"/>
    </location>
</feature>
<reference evidence="3 4" key="1">
    <citation type="journal article" date="2005" name="Nucleic Acids Res.">
        <title>The genome sequence of Xanthomonas oryzae pathovar oryzae KACC10331, the bacterial blight pathogen of rice.</title>
        <authorList>
            <person name="Lee B.M."/>
            <person name="Park Y.J."/>
            <person name="Park D.S."/>
            <person name="Kang H.W."/>
            <person name="Kim J.G."/>
            <person name="Song E.S."/>
            <person name="Park I.C."/>
            <person name="Yoon U.H."/>
            <person name="Hahn J.H."/>
            <person name="Koo B.S."/>
            <person name="Lee G.B."/>
            <person name="Kim H."/>
            <person name="Park H.S."/>
            <person name="Yoon K.O."/>
            <person name="Kim J.H."/>
            <person name="Jung C.H."/>
            <person name="Koh N.H."/>
            <person name="Seo J.S."/>
            <person name="Go S.J."/>
        </authorList>
    </citation>
    <scope>NUCLEOTIDE SEQUENCE [LARGE SCALE GENOMIC DNA]</scope>
    <source>
        <strain evidence="4">KACC10331 / KXO85</strain>
    </source>
</reference>
<keyword evidence="2" id="KW-1133">Transmembrane helix</keyword>
<name>Q5H5G5_XANOR</name>
<evidence type="ECO:0008006" key="5">
    <source>
        <dbReference type="Google" id="ProtNLM"/>
    </source>
</evidence>
<dbReference type="AlphaFoldDB" id="Q5H5G5"/>
<feature type="transmembrane region" description="Helical" evidence="2">
    <location>
        <begin position="102"/>
        <end position="123"/>
    </location>
</feature>
<feature type="transmembrane region" description="Helical" evidence="2">
    <location>
        <begin position="129"/>
        <end position="145"/>
    </location>
</feature>